<evidence type="ECO:0000313" key="3">
    <source>
        <dbReference type="Proteomes" id="UP000748025"/>
    </source>
</evidence>
<dbReference type="EMBL" id="SRPW01000266">
    <property type="protein sequence ID" value="KAG6016207.1"/>
    <property type="molecule type" value="Genomic_DNA"/>
</dbReference>
<name>A0A9P7NHJ0_9HYPO</name>
<comment type="caution">
    <text evidence="2">The sequence shown here is derived from an EMBL/GenBank/DDBJ whole genome shotgun (WGS) entry which is preliminary data.</text>
</comment>
<dbReference type="Proteomes" id="UP000748025">
    <property type="component" value="Unassembled WGS sequence"/>
</dbReference>
<evidence type="ECO:0000256" key="1">
    <source>
        <dbReference type="SAM" id="Coils"/>
    </source>
</evidence>
<organism evidence="2 3">
    <name type="scientific">Claviceps pusilla</name>
    <dbReference type="NCBI Taxonomy" id="123648"/>
    <lineage>
        <taxon>Eukaryota</taxon>
        <taxon>Fungi</taxon>
        <taxon>Dikarya</taxon>
        <taxon>Ascomycota</taxon>
        <taxon>Pezizomycotina</taxon>
        <taxon>Sordariomycetes</taxon>
        <taxon>Hypocreomycetidae</taxon>
        <taxon>Hypocreales</taxon>
        <taxon>Clavicipitaceae</taxon>
        <taxon>Claviceps</taxon>
    </lineage>
</organism>
<feature type="coiled-coil region" evidence="1">
    <location>
        <begin position="86"/>
        <end position="138"/>
    </location>
</feature>
<keyword evidence="1" id="KW-0175">Coiled coil</keyword>
<protein>
    <submittedName>
        <fullName evidence="2">Uncharacterized protein</fullName>
    </submittedName>
</protein>
<dbReference type="AlphaFoldDB" id="A0A9P7NHJ0"/>
<gene>
    <name evidence="2" type="ORF">E4U43_004059</name>
</gene>
<reference evidence="2" key="1">
    <citation type="journal article" date="2020" name="bioRxiv">
        <title>Whole genome comparisons of ergot fungi reveals the divergence and evolution of species within the genus Claviceps are the result of varying mechanisms driving genome evolution and host range expansion.</title>
        <authorList>
            <person name="Wyka S.A."/>
            <person name="Mondo S.J."/>
            <person name="Liu M."/>
            <person name="Dettman J."/>
            <person name="Nalam V."/>
            <person name="Broders K.D."/>
        </authorList>
    </citation>
    <scope>NUCLEOTIDE SEQUENCE</scope>
    <source>
        <strain evidence="2">CCC 602</strain>
    </source>
</reference>
<proteinExistence type="predicted"/>
<accession>A0A9P7NHJ0</accession>
<sequence>MEVPYRVFVQWARSFWGSGIPTTDEFQLSTSDGSVETMRGISVLTLKDHEIAIQKALRPLIKKLDEVPINVSEEIKKSWLKSERQLEEKTQEADKLKSDLESLRKKLDQEREASKEKVVAQNALIKQLTDEKKKLREVILSSTTRQKISDEVIKQRFANLRQQIQAIANSAAFDVNRALNHSYPATDDFEMDFQQRYRLYDLPNRVFLIRSKVYEIIQYFILSRDVFGVVSSCENAQKSQKFSTFPNSQNDWETRVEQGLVDFEGHLRAKEVPDNFISDWRLATIKCVETFNSQPKDPTVARDLVWSLLMPLLKPMAEESKIRAEISQLCDDAYNLRLQTRQSEDRYCFRIPDCGIPFDPSKGFVEPLGVIGGGQMSTFVAFPIFGALFKETGKGTENSHCLEPAHVVVQAKEGQESSGAGEGALI</sequence>
<dbReference type="OrthoDB" id="5393537at2759"/>
<keyword evidence="3" id="KW-1185">Reference proteome</keyword>
<evidence type="ECO:0000313" key="2">
    <source>
        <dbReference type="EMBL" id="KAG6016207.1"/>
    </source>
</evidence>